<dbReference type="InterPro" id="IPR012675">
    <property type="entry name" value="Beta-grasp_dom_sf"/>
</dbReference>
<feature type="modified residue" description="Glycyl adenylate; alternate" evidence="5">
    <location>
        <position position="98"/>
    </location>
</feature>
<dbReference type="Gene3D" id="3.10.20.30">
    <property type="match status" value="1"/>
</dbReference>
<organism evidence="6 7">
    <name type="scientific">Aedes albopictus</name>
    <name type="common">Asian tiger mosquito</name>
    <name type="synonym">Stegomyia albopicta</name>
    <dbReference type="NCBI Taxonomy" id="7160"/>
    <lineage>
        <taxon>Eukaryota</taxon>
        <taxon>Metazoa</taxon>
        <taxon>Ecdysozoa</taxon>
        <taxon>Arthropoda</taxon>
        <taxon>Hexapoda</taxon>
        <taxon>Insecta</taxon>
        <taxon>Pterygota</taxon>
        <taxon>Neoptera</taxon>
        <taxon>Endopterygota</taxon>
        <taxon>Diptera</taxon>
        <taxon>Nematocera</taxon>
        <taxon>Culicoidea</taxon>
        <taxon>Culicidae</taxon>
        <taxon>Culicinae</taxon>
        <taxon>Aedini</taxon>
        <taxon>Aedes</taxon>
        <taxon>Stegomyia</taxon>
    </lineage>
</organism>
<dbReference type="InterPro" id="IPR044672">
    <property type="entry name" value="MOCS2A"/>
</dbReference>
<dbReference type="PANTHER" id="PTHR33359">
    <property type="entry name" value="MOLYBDOPTERIN SYNTHASE SULFUR CARRIER SUBUNIT"/>
    <property type="match status" value="1"/>
</dbReference>
<comment type="function">
    <text evidence="5">Acts as a sulfur carrier required for molybdopterin biosynthesis. Component of the molybdopterin synthase complex that catalyzes the conversion of precursor Z into molybdopterin by mediating the incorporation of 2 sulfur atoms into precursor Z to generate a dithiolene group. In the complex, serves as sulfur donor by being thiocarboxylated (-COSH) at its C-terminus by MOCS3. After interaction with MOCS2B, the sulfur is then transferred to precursor Z to form molybdopterin.</text>
</comment>
<gene>
    <name evidence="5" type="primary">Mocs2</name>
</gene>
<keyword evidence="1 5" id="KW-0963">Cytoplasm</keyword>
<comment type="miscellaneous">
    <text evidence="5">This protein is produced by a bicistronic gene which also produces the large subunit (MOCS2B).</text>
</comment>
<evidence type="ECO:0000256" key="2">
    <source>
        <dbReference type="ARBA" id="ARBA00022553"/>
    </source>
</evidence>
<comment type="PTM">
    <text evidence="5">C-terminal thiocarboxylation occurs in 2 steps, it is first acyl-adenylated (-COAMP) via the hesA/moeB/thiF part of MOCS3, then thiocarboxylated (-COSH) via the rhodanese domain of MOCS3.</text>
</comment>
<name>A0ABM1ZJG7_AEDAL</name>
<comment type="subcellular location">
    <subcellularLocation>
        <location evidence="5">Cytoplasm</location>
    </subcellularLocation>
</comment>
<evidence type="ECO:0000256" key="1">
    <source>
        <dbReference type="ARBA" id="ARBA00022490"/>
    </source>
</evidence>
<reference evidence="6" key="2">
    <citation type="submission" date="2025-05" db="UniProtKB">
        <authorList>
            <consortium name="EnsemblMetazoa"/>
        </authorList>
    </citation>
    <scope>IDENTIFICATION</scope>
    <source>
        <strain evidence="6">Foshan</strain>
    </source>
</reference>
<accession>A0ABM1ZJG7</accession>
<keyword evidence="7" id="KW-1185">Reference proteome</keyword>
<feature type="modified residue" description="1-thioglycine; alternate" evidence="5">
    <location>
        <position position="98"/>
    </location>
</feature>
<sequence length="98" mass="10550">MSQGHRSEEVIRVNLLFFAKSRELVGTSSLVNFPLPTSEGRLSGSAVLGTICERFPELAAIRDSVIIAHNEQYCEDLTEPINLANGDEIAVIPPIAGG</sequence>
<dbReference type="CDD" id="cd00754">
    <property type="entry name" value="Ubl_MoaD"/>
    <property type="match status" value="1"/>
</dbReference>
<dbReference type="GeneID" id="109430291"/>
<dbReference type="InterPro" id="IPR028887">
    <property type="entry name" value="MOCS2A_euk"/>
</dbReference>
<proteinExistence type="inferred from homology"/>
<evidence type="ECO:0000256" key="5">
    <source>
        <dbReference type="HAMAP-Rule" id="MF_03051"/>
    </source>
</evidence>
<protein>
    <recommendedName>
        <fullName evidence="5">Molybdopterin synthase sulfur carrier subunit</fullName>
    </recommendedName>
    <alternativeName>
        <fullName evidence="5">Molybdenum cofactor synthesis protein 2 small subunit</fullName>
    </alternativeName>
    <alternativeName>
        <fullName evidence="5">Molybdenum cofactor synthesis protein 2A</fullName>
        <shortName evidence="5">MOCS2A</shortName>
    </alternativeName>
    <alternativeName>
        <fullName evidence="5">Sulfur carrier protein MOCS2A</fullName>
    </alternativeName>
</protein>
<comment type="pathway">
    <text evidence="5">Cofactor biosynthesis; molybdopterin biosynthesis.</text>
</comment>
<reference evidence="7" key="1">
    <citation type="journal article" date="2015" name="Proc. Natl. Acad. Sci. U.S.A.">
        <title>Genome sequence of the Asian Tiger mosquito, Aedes albopictus, reveals insights into its biology, genetics, and evolution.</title>
        <authorList>
            <person name="Chen X.G."/>
            <person name="Jiang X."/>
            <person name="Gu J."/>
            <person name="Xu M."/>
            <person name="Wu Y."/>
            <person name="Deng Y."/>
            <person name="Zhang C."/>
            <person name="Bonizzoni M."/>
            <person name="Dermauw W."/>
            <person name="Vontas J."/>
            <person name="Armbruster P."/>
            <person name="Huang X."/>
            <person name="Yang Y."/>
            <person name="Zhang H."/>
            <person name="He W."/>
            <person name="Peng H."/>
            <person name="Liu Y."/>
            <person name="Wu K."/>
            <person name="Chen J."/>
            <person name="Lirakis M."/>
            <person name="Topalis P."/>
            <person name="Van Leeuwen T."/>
            <person name="Hall A.B."/>
            <person name="Jiang X."/>
            <person name="Thorpe C."/>
            <person name="Mueller R.L."/>
            <person name="Sun C."/>
            <person name="Waterhouse R.M."/>
            <person name="Yan G."/>
            <person name="Tu Z.J."/>
            <person name="Fang X."/>
            <person name="James A.A."/>
        </authorList>
    </citation>
    <scope>NUCLEOTIDE SEQUENCE [LARGE SCALE GENOMIC DNA]</scope>
    <source>
        <strain evidence="7">Foshan</strain>
    </source>
</reference>
<dbReference type="InterPro" id="IPR003749">
    <property type="entry name" value="ThiS/MoaD-like"/>
</dbReference>
<comment type="similarity">
    <text evidence="5">Belongs to the MoaD family. MOCS2A subfamily.</text>
</comment>
<keyword evidence="2 5" id="KW-0597">Phosphoprotein</keyword>
<dbReference type="SUPFAM" id="SSF54285">
    <property type="entry name" value="MoaD/ThiS"/>
    <property type="match status" value="1"/>
</dbReference>
<dbReference type="PANTHER" id="PTHR33359:SF1">
    <property type="entry name" value="MOLYBDOPTERIN SYNTHASE SULFUR CARRIER SUBUNIT"/>
    <property type="match status" value="1"/>
</dbReference>
<dbReference type="Proteomes" id="UP000069940">
    <property type="component" value="Unassembled WGS sequence"/>
</dbReference>
<dbReference type="InterPro" id="IPR016155">
    <property type="entry name" value="Mopterin_synth/thiamin_S_b"/>
</dbReference>
<dbReference type="HAMAP" id="MF_03051">
    <property type="entry name" value="MOCS2A"/>
    <property type="match status" value="1"/>
</dbReference>
<dbReference type="EnsemblMetazoa" id="AALFPA23_019061.R28058">
    <property type="protein sequence ID" value="AALFPA23_019061.P28058"/>
    <property type="gene ID" value="AALFPA23_019061"/>
</dbReference>
<evidence type="ECO:0000313" key="6">
    <source>
        <dbReference type="EnsemblMetazoa" id="AALFPA23_019061.P28058"/>
    </source>
</evidence>
<keyword evidence="4 5" id="KW-0501">Molybdenum cofactor biosynthesis</keyword>
<dbReference type="RefSeq" id="XP_062704120.1">
    <property type="nucleotide sequence ID" value="XM_062848136.1"/>
</dbReference>
<dbReference type="Pfam" id="PF02597">
    <property type="entry name" value="ThiS"/>
    <property type="match status" value="1"/>
</dbReference>
<comment type="subunit">
    <text evidence="5">Heterotetramer; composed of 2 small (MOCS2A) and 2 large (MOCS2B) subunits.</text>
</comment>
<keyword evidence="3 5" id="KW-0547">Nucleotide-binding</keyword>
<evidence type="ECO:0000256" key="4">
    <source>
        <dbReference type="ARBA" id="ARBA00023150"/>
    </source>
</evidence>
<evidence type="ECO:0000313" key="7">
    <source>
        <dbReference type="Proteomes" id="UP000069940"/>
    </source>
</evidence>
<evidence type="ECO:0000256" key="3">
    <source>
        <dbReference type="ARBA" id="ARBA00022741"/>
    </source>
</evidence>